<evidence type="ECO:0000256" key="3">
    <source>
        <dbReference type="ARBA" id="ARBA00023237"/>
    </source>
</evidence>
<keyword evidence="7" id="KW-1185">Reference proteome</keyword>
<dbReference type="RefSeq" id="WP_131592194.1">
    <property type="nucleotide sequence ID" value="NZ_SJSL01000001.1"/>
</dbReference>
<dbReference type="GO" id="GO:0019867">
    <property type="term" value="C:outer membrane"/>
    <property type="evidence" value="ECO:0007669"/>
    <property type="project" value="InterPro"/>
</dbReference>
<dbReference type="InterPro" id="IPR011662">
    <property type="entry name" value="Secretin/TonB_short_N"/>
</dbReference>
<evidence type="ECO:0000313" key="6">
    <source>
        <dbReference type="EMBL" id="TCD02548.1"/>
    </source>
</evidence>
<sequence>MRLTIVIITIALMQVSAAGLAQKVSLSFKNVPLEQVLVAGKQQTAYNFVYTEDVIAKAKPVTIHLKDADLEDALHACFQNQPLNFTIEQNTIVVKEKQPSFLDLPKSVFTFIDVRGKILDENGKPLEGATAGLKAPGPDK</sequence>
<dbReference type="AlphaFoldDB" id="A0A4R0NR73"/>
<accession>A0A4R0NR73</accession>
<name>A0A4R0NR73_9SPHI</name>
<evidence type="ECO:0000259" key="5">
    <source>
        <dbReference type="SMART" id="SM00965"/>
    </source>
</evidence>
<proteinExistence type="predicted"/>
<organism evidence="6 7">
    <name type="scientific">Pedobacter psychroterrae</name>
    <dbReference type="NCBI Taxonomy" id="2530453"/>
    <lineage>
        <taxon>Bacteria</taxon>
        <taxon>Pseudomonadati</taxon>
        <taxon>Bacteroidota</taxon>
        <taxon>Sphingobacteriia</taxon>
        <taxon>Sphingobacteriales</taxon>
        <taxon>Sphingobacteriaceae</taxon>
        <taxon>Pedobacter</taxon>
    </lineage>
</organism>
<dbReference type="SMART" id="SM00965">
    <property type="entry name" value="STN"/>
    <property type="match status" value="1"/>
</dbReference>
<keyword evidence="3" id="KW-0998">Cell outer membrane</keyword>
<reference evidence="6 7" key="1">
    <citation type="submission" date="2019-02" db="EMBL/GenBank/DDBJ databases">
        <title>Pedobacter sp. RP-1-14 sp. nov., isolated from Arctic soil.</title>
        <authorList>
            <person name="Dahal R.H."/>
        </authorList>
    </citation>
    <scope>NUCLEOTIDE SEQUENCE [LARGE SCALE GENOMIC DNA]</scope>
    <source>
        <strain evidence="6 7">RP-1-14</strain>
    </source>
</reference>
<dbReference type="Gene3D" id="3.55.50.30">
    <property type="match status" value="1"/>
</dbReference>
<keyword evidence="1" id="KW-0813">Transport</keyword>
<keyword evidence="2" id="KW-0472">Membrane</keyword>
<feature type="signal peptide" evidence="4">
    <location>
        <begin position="1"/>
        <end position="21"/>
    </location>
</feature>
<gene>
    <name evidence="6" type="ORF">EZ437_00740</name>
</gene>
<dbReference type="OrthoDB" id="772407at2"/>
<feature type="domain" description="Secretin/TonB short N-terminal" evidence="5">
    <location>
        <begin position="46"/>
        <end position="97"/>
    </location>
</feature>
<comment type="caution">
    <text evidence="6">The sequence shown here is derived from an EMBL/GenBank/DDBJ whole genome shotgun (WGS) entry which is preliminary data.</text>
</comment>
<evidence type="ECO:0000256" key="2">
    <source>
        <dbReference type="ARBA" id="ARBA00023136"/>
    </source>
</evidence>
<keyword evidence="4" id="KW-0732">Signal</keyword>
<evidence type="ECO:0000256" key="1">
    <source>
        <dbReference type="ARBA" id="ARBA00022448"/>
    </source>
</evidence>
<evidence type="ECO:0000256" key="4">
    <source>
        <dbReference type="SAM" id="SignalP"/>
    </source>
</evidence>
<dbReference type="Pfam" id="PF07660">
    <property type="entry name" value="STN"/>
    <property type="match status" value="1"/>
</dbReference>
<feature type="chain" id="PRO_5020636786" description="Secretin/TonB short N-terminal domain-containing protein" evidence="4">
    <location>
        <begin position="22"/>
        <end position="140"/>
    </location>
</feature>
<protein>
    <recommendedName>
        <fullName evidence="5">Secretin/TonB short N-terminal domain-containing protein</fullName>
    </recommendedName>
</protein>
<dbReference type="EMBL" id="SJSL01000001">
    <property type="protein sequence ID" value="TCD02548.1"/>
    <property type="molecule type" value="Genomic_DNA"/>
</dbReference>
<dbReference type="Proteomes" id="UP000293347">
    <property type="component" value="Unassembled WGS sequence"/>
</dbReference>
<evidence type="ECO:0000313" key="7">
    <source>
        <dbReference type="Proteomes" id="UP000293347"/>
    </source>
</evidence>